<proteinExistence type="predicted"/>
<dbReference type="Gramene" id="TraesWEE_scaffold_011999_01G000100.1">
    <property type="protein sequence ID" value="TraesWEE_scaffold_011999_01G000100.1"/>
    <property type="gene ID" value="TraesWEE_scaffold_011999_01G000100"/>
</dbReference>
<dbReference type="SUPFAM" id="SSF81383">
    <property type="entry name" value="F-box domain"/>
    <property type="match status" value="1"/>
</dbReference>
<dbReference type="InterPro" id="IPR036047">
    <property type="entry name" value="F-box-like_dom_sf"/>
</dbReference>
<keyword evidence="2" id="KW-1185">Reference proteome</keyword>
<dbReference type="EnsemblPlants" id="TraesCS5A02G340100.1">
    <property type="protein sequence ID" value="TraesCS5A02G340100.1"/>
    <property type="gene ID" value="TraesCS5A02G340100"/>
</dbReference>
<dbReference type="OrthoDB" id="609888at2759"/>
<dbReference type="Gramene" id="TraesCS5A03G0817200.1">
    <property type="protein sequence ID" value="TraesCS5A03G0817200.1.CDS"/>
    <property type="gene ID" value="TraesCS5A03G0817200"/>
</dbReference>
<dbReference type="Proteomes" id="UP000019116">
    <property type="component" value="Chromosome 5A"/>
</dbReference>
<dbReference type="Gramene" id="TraesRN5A0100831300.1">
    <property type="protein sequence ID" value="TraesRN5A0100831300.1"/>
    <property type="gene ID" value="TraesRN5A0100831300"/>
</dbReference>
<name>A0A3B6KMW8_WHEAT</name>
<organism evidence="1">
    <name type="scientific">Triticum aestivum</name>
    <name type="common">Wheat</name>
    <dbReference type="NCBI Taxonomy" id="4565"/>
    <lineage>
        <taxon>Eukaryota</taxon>
        <taxon>Viridiplantae</taxon>
        <taxon>Streptophyta</taxon>
        <taxon>Embryophyta</taxon>
        <taxon>Tracheophyta</taxon>
        <taxon>Spermatophyta</taxon>
        <taxon>Magnoliopsida</taxon>
        <taxon>Liliopsida</taxon>
        <taxon>Poales</taxon>
        <taxon>Poaceae</taxon>
        <taxon>BOP clade</taxon>
        <taxon>Pooideae</taxon>
        <taxon>Triticodae</taxon>
        <taxon>Triticeae</taxon>
        <taxon>Triticinae</taxon>
        <taxon>Triticum</taxon>
    </lineage>
</organism>
<protein>
    <recommendedName>
        <fullName evidence="3">F-box domain-containing protein</fullName>
    </recommendedName>
</protein>
<dbReference type="Gramene" id="TraesCS5A02G340100.1">
    <property type="protein sequence ID" value="TraesCS5A02G340100.1"/>
    <property type="gene ID" value="TraesCS5A02G340100"/>
</dbReference>
<reference evidence="1" key="2">
    <citation type="submission" date="2018-10" db="UniProtKB">
        <authorList>
            <consortium name="EnsemblPlants"/>
        </authorList>
    </citation>
    <scope>IDENTIFICATION</scope>
</reference>
<dbReference type="PANTHER" id="PTHR32133:SF280">
    <property type="entry name" value="F-BOX DOMAIN-CONTAINING PROTEIN"/>
    <property type="match status" value="1"/>
</dbReference>
<dbReference type="PANTHER" id="PTHR32133">
    <property type="entry name" value="OS07G0120400 PROTEIN"/>
    <property type="match status" value="1"/>
</dbReference>
<evidence type="ECO:0000313" key="2">
    <source>
        <dbReference type="Proteomes" id="UP000019116"/>
    </source>
</evidence>
<accession>A0A3B6KMW8</accession>
<evidence type="ECO:0008006" key="3">
    <source>
        <dbReference type="Google" id="ProtNLM"/>
    </source>
</evidence>
<evidence type="ECO:0000313" key="1">
    <source>
        <dbReference type="EnsemblPlants" id="TraesCS5A02G340100.1"/>
    </source>
</evidence>
<reference evidence="1" key="1">
    <citation type="submission" date="2018-08" db="EMBL/GenBank/DDBJ databases">
        <authorList>
            <person name="Rossello M."/>
        </authorList>
    </citation>
    <scope>NUCLEOTIDE SEQUENCE [LARGE SCALE GENOMIC DNA]</scope>
    <source>
        <strain evidence="1">cv. Chinese Spring</strain>
    </source>
</reference>
<dbReference type="AlphaFoldDB" id="A0A3B6KMW8"/>
<sequence>MRAPVDDAMRALFMRLPADDPRSLARAAAVCRSWRGILTDPGFADGYRALHGGPPMLGFLHNETAVLDSRHGLVLLYAPAYDPPFEARDLVTGDWWDIDDDPKCRDIMHWPGDGPDDFFSGTGIRCNATVLCAKDRCDHVDCHGGPFLVALVGSVEEGGIALATVYSSEARQWSHMISVQSPGLLTDDGGHTAVVGDKGFLYLIGVEDGMLLFASVLKPRLYLLSMEAGPRGAAAWARRRVVELEPLLPPRALLDMSSPDVWTVGFAEGVRVIFLRTPAGLYAVELNSGRANKMGEFSIEKVMPYTRFCIGAWGRLPASDEARHAVAGVTLM</sequence>